<dbReference type="Gene3D" id="2.40.50.140">
    <property type="entry name" value="Nucleic acid-binding proteins"/>
    <property type="match status" value="1"/>
</dbReference>
<dbReference type="PROSITE" id="PS50935">
    <property type="entry name" value="SSB"/>
    <property type="match status" value="1"/>
</dbReference>
<evidence type="ECO:0000256" key="2">
    <source>
        <dbReference type="HAMAP-Rule" id="MF_00984"/>
    </source>
</evidence>
<proteinExistence type="inferred from homology"/>
<dbReference type="InterPro" id="IPR011344">
    <property type="entry name" value="ssDNA-bd"/>
</dbReference>
<dbReference type="EMBL" id="FRCR01000002">
    <property type="protein sequence ID" value="SHM17640.1"/>
    <property type="molecule type" value="Genomic_DNA"/>
</dbReference>
<dbReference type="SUPFAM" id="SSF50249">
    <property type="entry name" value="Nucleic acid-binding proteins"/>
    <property type="match status" value="1"/>
</dbReference>
<dbReference type="Proteomes" id="UP000184375">
    <property type="component" value="Unassembled WGS sequence"/>
</dbReference>
<protein>
    <recommendedName>
        <fullName evidence="2 3">Single-stranded DNA-binding protein</fullName>
        <shortName evidence="2">SSB</shortName>
    </recommendedName>
</protein>
<keyword evidence="5" id="KW-1185">Reference proteome</keyword>
<keyword evidence="1 2" id="KW-0238">DNA-binding</keyword>
<evidence type="ECO:0000313" key="5">
    <source>
        <dbReference type="Proteomes" id="UP000184375"/>
    </source>
</evidence>
<dbReference type="AlphaFoldDB" id="A0A1M7GMZ8"/>
<dbReference type="CDD" id="cd04496">
    <property type="entry name" value="SSB_OBF"/>
    <property type="match status" value="1"/>
</dbReference>
<dbReference type="PANTHER" id="PTHR10302">
    <property type="entry name" value="SINGLE-STRANDED DNA-BINDING PROTEIN"/>
    <property type="match status" value="1"/>
</dbReference>
<dbReference type="Pfam" id="PF00436">
    <property type="entry name" value="SSB"/>
    <property type="match status" value="1"/>
</dbReference>
<gene>
    <name evidence="4" type="ORF">SAMN05660826_00397</name>
</gene>
<comment type="subunit">
    <text evidence="2">Homotetramer.</text>
</comment>
<name>A0A1M7GMZ8_9FIRM</name>
<evidence type="ECO:0000256" key="3">
    <source>
        <dbReference type="RuleBase" id="RU000524"/>
    </source>
</evidence>
<organism evidence="4 5">
    <name type="scientific">Caldanaerovirga acetigignens</name>
    <dbReference type="NCBI Taxonomy" id="447595"/>
    <lineage>
        <taxon>Bacteria</taxon>
        <taxon>Bacillati</taxon>
        <taxon>Bacillota</taxon>
        <taxon>Clostridia</taxon>
        <taxon>Thermosediminibacterales</taxon>
        <taxon>Thermosediminibacteraceae</taxon>
        <taxon>Caldanaerovirga</taxon>
    </lineage>
</organism>
<reference evidence="5" key="1">
    <citation type="submission" date="2016-11" db="EMBL/GenBank/DDBJ databases">
        <authorList>
            <person name="Varghese N."/>
            <person name="Submissions S."/>
        </authorList>
    </citation>
    <scope>NUCLEOTIDE SEQUENCE [LARGE SCALE GENOMIC DNA]</scope>
    <source>
        <strain evidence="5">DSM 18802</strain>
    </source>
</reference>
<dbReference type="STRING" id="447595.SAMN05660826_00397"/>
<dbReference type="GO" id="GO:0009295">
    <property type="term" value="C:nucleoid"/>
    <property type="evidence" value="ECO:0007669"/>
    <property type="project" value="TreeGrafter"/>
</dbReference>
<comment type="caution">
    <text evidence="2">Lacks conserved residue(s) required for the propagation of feature annotation.</text>
</comment>
<evidence type="ECO:0000256" key="1">
    <source>
        <dbReference type="ARBA" id="ARBA00023125"/>
    </source>
</evidence>
<sequence length="147" mass="16479">MKTLNKVILIGRLTKDPELRFTPASGIAVTTFTLAVDRPFLNQKGERETDFIPVVVWRKLAETCANNLKKGRLVGVSGRLQVRSYDTPGGQRRYVTEVVADEVQFLDRPKSVEQDTVLGDNNEGIGDIDFDFNFDDENLSEGDDVPF</sequence>
<dbReference type="HAMAP" id="MF_00984">
    <property type="entry name" value="SSB"/>
    <property type="match status" value="1"/>
</dbReference>
<dbReference type="GO" id="GO:0006260">
    <property type="term" value="P:DNA replication"/>
    <property type="evidence" value="ECO:0007669"/>
    <property type="project" value="InterPro"/>
</dbReference>
<evidence type="ECO:0000313" key="4">
    <source>
        <dbReference type="EMBL" id="SHM17640.1"/>
    </source>
</evidence>
<dbReference type="GO" id="GO:0003697">
    <property type="term" value="F:single-stranded DNA binding"/>
    <property type="evidence" value="ECO:0007669"/>
    <property type="project" value="UniProtKB-UniRule"/>
</dbReference>
<dbReference type="InterPro" id="IPR000424">
    <property type="entry name" value="Primosome_PriB/ssb"/>
</dbReference>
<dbReference type="PANTHER" id="PTHR10302:SF27">
    <property type="entry name" value="SINGLE-STRANDED DNA-BINDING PROTEIN"/>
    <property type="match status" value="1"/>
</dbReference>
<accession>A0A1M7GMZ8</accession>
<dbReference type="NCBIfam" id="TIGR00621">
    <property type="entry name" value="ssb"/>
    <property type="match status" value="1"/>
</dbReference>
<dbReference type="InterPro" id="IPR012340">
    <property type="entry name" value="NA-bd_OB-fold"/>
</dbReference>